<evidence type="ECO:0000256" key="25">
    <source>
        <dbReference type="ARBA" id="ARBA00045916"/>
    </source>
</evidence>
<dbReference type="InterPro" id="IPR001087">
    <property type="entry name" value="GDSL"/>
</dbReference>
<dbReference type="PANTHER" id="PTHR21325">
    <property type="entry name" value="PHOSPHOLIPASE B, PLB1"/>
    <property type="match status" value="1"/>
</dbReference>
<comment type="catalytic activity">
    <reaction evidence="32">
        <text>a 1-O-alkyl-2-acyl-sn-glycero-3-phosphocholine + H2O = a 1-O-alkyl-sn-glycero-3-phosphocholine + a fatty acid + H(+)</text>
        <dbReference type="Rhea" id="RHEA:36231"/>
        <dbReference type="ChEBI" id="CHEBI:15377"/>
        <dbReference type="ChEBI" id="CHEBI:15378"/>
        <dbReference type="ChEBI" id="CHEBI:28868"/>
        <dbReference type="ChEBI" id="CHEBI:30909"/>
        <dbReference type="ChEBI" id="CHEBI:36702"/>
        <dbReference type="EC" id="3.1.1.4"/>
    </reaction>
    <physiologicalReaction direction="left-to-right" evidence="32">
        <dbReference type="Rhea" id="RHEA:36232"/>
    </physiologicalReaction>
</comment>
<evidence type="ECO:0000256" key="41">
    <source>
        <dbReference type="ARBA" id="ARBA00048699"/>
    </source>
</evidence>
<keyword evidence="5" id="KW-0808">Transferase</keyword>
<comment type="catalytic activity">
    <reaction evidence="31">
        <text>1-hexadecanoyl-2-(9Z-octadecenoyl)-sn-glycero-3-phospho-(1'-sn-glycerol) + H2O = 1-hexadecanoyl-sn-glycero-3-phospho-(1'-sn-glycerol) + (9Z)-octadecenoate + H(+)</text>
        <dbReference type="Rhea" id="RHEA:40919"/>
        <dbReference type="ChEBI" id="CHEBI:15377"/>
        <dbReference type="ChEBI" id="CHEBI:15378"/>
        <dbReference type="ChEBI" id="CHEBI:30823"/>
        <dbReference type="ChEBI" id="CHEBI:72841"/>
        <dbReference type="ChEBI" id="CHEBI:75158"/>
    </reaction>
    <physiologicalReaction direction="left-to-right" evidence="31">
        <dbReference type="Rhea" id="RHEA:40920"/>
    </physiologicalReaction>
</comment>
<comment type="catalytic activity">
    <reaction evidence="43">
        <text>1-O-hexadecyl-2-(9Z)-octadecenoyl-sn-glycero-3-phosphocholine + H2O = 1-O-hexadecyl-sn-glycero-3-phosphocholine + (9Z)-octadecenoate + H(+)</text>
        <dbReference type="Rhea" id="RHEA:40915"/>
        <dbReference type="ChEBI" id="CHEBI:15377"/>
        <dbReference type="ChEBI" id="CHEBI:15378"/>
        <dbReference type="ChEBI" id="CHEBI:30823"/>
        <dbReference type="ChEBI" id="CHEBI:34112"/>
        <dbReference type="ChEBI" id="CHEBI:64496"/>
    </reaction>
    <physiologicalReaction direction="left-to-right" evidence="43">
        <dbReference type="Rhea" id="RHEA:40916"/>
    </physiologicalReaction>
</comment>
<comment type="catalytic activity">
    <reaction evidence="18">
        <text>a triacylglycerol + H2O = a diacylglycerol + a fatty acid + H(+)</text>
        <dbReference type="Rhea" id="RHEA:12044"/>
        <dbReference type="ChEBI" id="CHEBI:15377"/>
        <dbReference type="ChEBI" id="CHEBI:15378"/>
        <dbReference type="ChEBI" id="CHEBI:17855"/>
        <dbReference type="ChEBI" id="CHEBI:18035"/>
        <dbReference type="ChEBI" id="CHEBI:28868"/>
        <dbReference type="EC" id="3.1.1.3"/>
    </reaction>
    <physiologicalReaction direction="left-to-right" evidence="18">
        <dbReference type="Rhea" id="RHEA:12045"/>
    </physiologicalReaction>
</comment>
<evidence type="ECO:0000313" key="49">
    <source>
        <dbReference type="EMBL" id="MBC1169213.1"/>
    </source>
</evidence>
<protein>
    <recommendedName>
        <fullName evidence="3">Phospholipase B1, membrane-associated</fullName>
    </recommendedName>
    <alternativeName>
        <fullName evidence="21">Lysophospholipase</fullName>
    </alternativeName>
    <alternativeName>
        <fullName evidence="22">Phospholipase A2</fullName>
    </alternativeName>
    <alternativeName>
        <fullName evidence="24">Phospholipase B/lipase</fullName>
    </alternativeName>
    <alternativeName>
        <fullName evidence="23">Triacylglycerol lipase</fullName>
    </alternativeName>
</protein>
<evidence type="ECO:0000256" key="12">
    <source>
        <dbReference type="ARBA" id="ARBA00022842"/>
    </source>
</evidence>
<evidence type="ECO:0000256" key="35">
    <source>
        <dbReference type="ARBA" id="ARBA00048362"/>
    </source>
</evidence>
<dbReference type="GO" id="GO:0004622">
    <property type="term" value="F:phosphatidylcholine lysophospholipase activity"/>
    <property type="evidence" value="ECO:0007669"/>
    <property type="project" value="UniProtKB-EC"/>
</dbReference>
<comment type="catalytic activity">
    <reaction evidence="19">
        <text>1-hexadecanoyl-2-(9Z,12Z-octadecadienoyl)-sn-glycero-3-phosphocholine + H2O = (9Z,12Z)-octadecadienoate + 1-hexadecanoyl-sn-glycero-3-phosphocholine + H(+)</text>
        <dbReference type="Rhea" id="RHEA:40811"/>
        <dbReference type="ChEBI" id="CHEBI:15377"/>
        <dbReference type="ChEBI" id="CHEBI:15378"/>
        <dbReference type="ChEBI" id="CHEBI:30245"/>
        <dbReference type="ChEBI" id="CHEBI:72998"/>
        <dbReference type="ChEBI" id="CHEBI:73002"/>
    </reaction>
    <physiologicalReaction direction="left-to-right" evidence="19">
        <dbReference type="Rhea" id="RHEA:40812"/>
    </physiologicalReaction>
</comment>
<evidence type="ECO:0000256" key="46">
    <source>
        <dbReference type="ARBA" id="ARBA00049372"/>
    </source>
</evidence>
<evidence type="ECO:0000256" key="47">
    <source>
        <dbReference type="ARBA" id="ARBA00049461"/>
    </source>
</evidence>
<keyword evidence="15" id="KW-0472">Membrane</keyword>
<evidence type="ECO:0000256" key="5">
    <source>
        <dbReference type="ARBA" id="ARBA00022679"/>
    </source>
</evidence>
<comment type="catalytic activity">
    <reaction evidence="27">
        <text>1,3-dihexadecanoyl-2-(9Z-octadecenoyl)glycerol + H2O = 1-hexadecanoyl-2-(9Z-octadecenoyl)-glycerol + hexadecanoate + H(+)</text>
        <dbReference type="Rhea" id="RHEA:40979"/>
        <dbReference type="ChEBI" id="CHEBI:7896"/>
        <dbReference type="ChEBI" id="CHEBI:15377"/>
        <dbReference type="ChEBI" id="CHEBI:15378"/>
        <dbReference type="ChEBI" id="CHEBI:75585"/>
        <dbReference type="ChEBI" id="CHEBI:75688"/>
    </reaction>
    <physiologicalReaction direction="left-to-right" evidence="27">
        <dbReference type="Rhea" id="RHEA:40980"/>
    </physiologicalReaction>
</comment>
<evidence type="ECO:0000256" key="7">
    <source>
        <dbReference type="ARBA" id="ARBA00022723"/>
    </source>
</evidence>
<dbReference type="GO" id="GO:0016773">
    <property type="term" value="F:phosphotransferase activity, alcohol group as acceptor"/>
    <property type="evidence" value="ECO:0007669"/>
    <property type="project" value="InterPro"/>
</dbReference>
<dbReference type="InterPro" id="IPR007666">
    <property type="entry name" value="ADP_PFK/GK"/>
</dbReference>
<comment type="catalytic activity">
    <reaction evidence="28">
        <text>1-(9Z-octadecenoyl)-glycerol + H2O = glycerol + (9Z)-octadecenoate + H(+)</text>
        <dbReference type="Rhea" id="RHEA:38487"/>
        <dbReference type="ChEBI" id="CHEBI:15377"/>
        <dbReference type="ChEBI" id="CHEBI:15378"/>
        <dbReference type="ChEBI" id="CHEBI:17754"/>
        <dbReference type="ChEBI" id="CHEBI:30823"/>
        <dbReference type="ChEBI" id="CHEBI:75342"/>
    </reaction>
    <physiologicalReaction direction="left-to-right" evidence="28">
        <dbReference type="Rhea" id="RHEA:38488"/>
    </physiologicalReaction>
</comment>
<evidence type="ECO:0000256" key="13">
    <source>
        <dbReference type="ARBA" id="ARBA00022989"/>
    </source>
</evidence>
<evidence type="ECO:0000256" key="29">
    <source>
        <dbReference type="ARBA" id="ARBA00047459"/>
    </source>
</evidence>
<dbReference type="VEuPathDB" id="VectorBase:LLONM1_003710"/>
<evidence type="ECO:0000256" key="31">
    <source>
        <dbReference type="ARBA" id="ARBA00048015"/>
    </source>
</evidence>
<evidence type="ECO:0000256" key="36">
    <source>
        <dbReference type="ARBA" id="ARBA00048374"/>
    </source>
</evidence>
<evidence type="ECO:0000256" key="33">
    <source>
        <dbReference type="ARBA" id="ARBA00048058"/>
    </source>
</evidence>
<name>A0A1B0CR63_LUTLO</name>
<keyword evidence="51" id="KW-1185">Reference proteome</keyword>
<comment type="catalytic activity">
    <reaction evidence="20">
        <text>a 1,2-diacyl-sn-glycero-3-phosphocholine + H2O = a 1-acyl-sn-glycero-3-phosphocholine + a fatty acid + H(+)</text>
        <dbReference type="Rhea" id="RHEA:15801"/>
        <dbReference type="ChEBI" id="CHEBI:15377"/>
        <dbReference type="ChEBI" id="CHEBI:15378"/>
        <dbReference type="ChEBI" id="CHEBI:28868"/>
        <dbReference type="ChEBI" id="CHEBI:57643"/>
        <dbReference type="ChEBI" id="CHEBI:58168"/>
        <dbReference type="EC" id="3.1.1.4"/>
    </reaction>
    <physiologicalReaction direction="left-to-right" evidence="20">
        <dbReference type="Rhea" id="RHEA:15802"/>
    </physiologicalReaction>
</comment>
<evidence type="ECO:0000256" key="34">
    <source>
        <dbReference type="ARBA" id="ARBA00048227"/>
    </source>
</evidence>
<evidence type="ECO:0000256" key="23">
    <source>
        <dbReference type="ARBA" id="ARBA00031485"/>
    </source>
</evidence>
<comment type="catalytic activity">
    <reaction evidence="38">
        <text>a 1-acyl-sn-glycero-3-phosphocholine + H2O = sn-glycerol 3-phosphocholine + a fatty acid + H(+)</text>
        <dbReference type="Rhea" id="RHEA:15177"/>
        <dbReference type="ChEBI" id="CHEBI:15377"/>
        <dbReference type="ChEBI" id="CHEBI:15378"/>
        <dbReference type="ChEBI" id="CHEBI:16870"/>
        <dbReference type="ChEBI" id="CHEBI:28868"/>
        <dbReference type="ChEBI" id="CHEBI:58168"/>
        <dbReference type="EC" id="3.1.1.5"/>
    </reaction>
    <physiologicalReaction direction="left-to-right" evidence="38">
        <dbReference type="Rhea" id="RHEA:15178"/>
    </physiologicalReaction>
</comment>
<reference evidence="51" key="1">
    <citation type="submission" date="2012-05" db="EMBL/GenBank/DDBJ databases">
        <title>Whole Genome Assembly of Lutzomyia longipalpis.</title>
        <authorList>
            <person name="Richards S."/>
            <person name="Qu C."/>
            <person name="Dillon R."/>
            <person name="Worley K."/>
            <person name="Scherer S."/>
            <person name="Batterton M."/>
            <person name="Taylor A."/>
            <person name="Hawes A."/>
            <person name="Hernandez B."/>
            <person name="Kovar C."/>
            <person name="Mandapat C."/>
            <person name="Pham C."/>
            <person name="Qu C."/>
            <person name="Jing C."/>
            <person name="Bess C."/>
            <person name="Bandaranaike D."/>
            <person name="Ngo D."/>
            <person name="Ongeri F."/>
            <person name="Arias F."/>
            <person name="Lara F."/>
            <person name="Weissenberger G."/>
            <person name="Kamau G."/>
            <person name="Han H."/>
            <person name="Shen H."/>
            <person name="Dinh H."/>
            <person name="Khalil I."/>
            <person name="Jones J."/>
            <person name="Shafer J."/>
            <person name="Jayaseelan J."/>
            <person name="Quiroz J."/>
            <person name="Blankenburg K."/>
            <person name="Nguyen L."/>
            <person name="Jackson L."/>
            <person name="Francisco L."/>
            <person name="Tang L.-Y."/>
            <person name="Pu L.-L."/>
            <person name="Perales L."/>
            <person name="Lorensuhewa L."/>
            <person name="Munidasa M."/>
            <person name="Coyle M."/>
            <person name="Taylor M."/>
            <person name="Puazo M."/>
            <person name="Firestine M."/>
            <person name="Scheel M."/>
            <person name="Javaid M."/>
            <person name="Wang M."/>
            <person name="Li M."/>
            <person name="Tabassum N."/>
            <person name="Saada N."/>
            <person name="Osuji N."/>
            <person name="Aqrawi P."/>
            <person name="Fu Q."/>
            <person name="Thornton R."/>
            <person name="Raj R."/>
            <person name="Goodspeed R."/>
            <person name="Mata R."/>
            <person name="Najjar R."/>
            <person name="Gubbala S."/>
            <person name="Lee S."/>
            <person name="Denson S."/>
            <person name="Patil S."/>
            <person name="Macmil S."/>
            <person name="Qi S."/>
            <person name="Matskevitch T."/>
            <person name="Palculict T."/>
            <person name="Mathew T."/>
            <person name="Vee V."/>
            <person name="Velamala V."/>
            <person name="Korchina V."/>
            <person name="Cai W."/>
            <person name="Liu W."/>
            <person name="Dai W."/>
            <person name="Zou X."/>
            <person name="Zhu Y."/>
            <person name="Zhang Y."/>
            <person name="Wu Y.-Q."/>
            <person name="Xin Y."/>
            <person name="Nazarath L."/>
            <person name="Kovar C."/>
            <person name="Han Y."/>
            <person name="Muzny D."/>
            <person name="Gibbs R."/>
        </authorList>
    </citation>
    <scope>NUCLEOTIDE SEQUENCE [LARGE SCALE GENOMIC DNA]</scope>
    <source>
        <strain evidence="51">Jacobina</strain>
    </source>
</reference>
<evidence type="ECO:0000256" key="18">
    <source>
        <dbReference type="ARBA" id="ARBA00023369"/>
    </source>
</evidence>
<keyword evidence="14" id="KW-0443">Lipid metabolism</keyword>
<evidence type="ECO:0000256" key="15">
    <source>
        <dbReference type="ARBA" id="ARBA00023136"/>
    </source>
</evidence>
<comment type="catalytic activity">
    <reaction evidence="47">
        <text>2-(9Z-octadecenoyl)-glycerol + H2O = glycerol + (9Z)-octadecenoate + H(+)</text>
        <dbReference type="Rhea" id="RHEA:38491"/>
        <dbReference type="ChEBI" id="CHEBI:15377"/>
        <dbReference type="ChEBI" id="CHEBI:15378"/>
        <dbReference type="ChEBI" id="CHEBI:17754"/>
        <dbReference type="ChEBI" id="CHEBI:30823"/>
        <dbReference type="ChEBI" id="CHEBI:73990"/>
    </reaction>
    <physiologicalReaction direction="left-to-right" evidence="47">
        <dbReference type="Rhea" id="RHEA:38492"/>
    </physiologicalReaction>
</comment>
<reference evidence="49" key="2">
    <citation type="journal article" date="2020" name="BMC">
        <title>Leishmania infection induces a limited differential gene expression in the sand fly midgut.</title>
        <authorList>
            <person name="Coutinho-Abreu I.V."/>
            <person name="Serafim T.D."/>
            <person name="Meneses C."/>
            <person name="Kamhawi S."/>
            <person name="Oliveira F."/>
            <person name="Valenzuela J.G."/>
        </authorList>
    </citation>
    <scope>NUCLEOTIDE SEQUENCE</scope>
    <source>
        <strain evidence="49">Jacobina</strain>
        <tissue evidence="49">Midgut</tissue>
    </source>
</reference>
<evidence type="ECO:0000256" key="20">
    <source>
        <dbReference type="ARBA" id="ARBA00023422"/>
    </source>
</evidence>
<evidence type="ECO:0000256" key="40">
    <source>
        <dbReference type="ARBA" id="ARBA00048656"/>
    </source>
</evidence>
<evidence type="ECO:0000256" key="9">
    <source>
        <dbReference type="ARBA" id="ARBA00022737"/>
    </source>
</evidence>
<evidence type="ECO:0000256" key="39">
    <source>
        <dbReference type="ARBA" id="ARBA00048613"/>
    </source>
</evidence>
<comment type="catalytic activity">
    <reaction evidence="44">
        <text>1-hexadecanoyl-2-(9Z)-octadecenoyl-3-octadecanoyl-sn-glycerol + H2O = 1-hexadecanoyl-3-octadecanoyl-sn-glycerol + (9Z)-octadecenoate + H(+)</text>
        <dbReference type="Rhea" id="RHEA:41103"/>
        <dbReference type="ChEBI" id="CHEBI:15377"/>
        <dbReference type="ChEBI" id="CHEBI:15378"/>
        <dbReference type="ChEBI" id="CHEBI:30823"/>
        <dbReference type="ChEBI" id="CHEBI:77623"/>
        <dbReference type="ChEBI" id="CHEBI:77624"/>
    </reaction>
    <physiologicalReaction direction="left-to-right" evidence="44">
        <dbReference type="Rhea" id="RHEA:41104"/>
    </physiologicalReaction>
</comment>
<evidence type="ECO:0000256" key="42">
    <source>
        <dbReference type="ARBA" id="ARBA00048869"/>
    </source>
</evidence>
<evidence type="ECO:0000256" key="6">
    <source>
        <dbReference type="ARBA" id="ARBA00022692"/>
    </source>
</evidence>
<evidence type="ECO:0000256" key="22">
    <source>
        <dbReference type="ARBA" id="ARBA00031182"/>
    </source>
</evidence>
<dbReference type="EMBL" id="AJWK01024422">
    <property type="status" value="NOT_ANNOTATED_CDS"/>
    <property type="molecule type" value="Genomic_DNA"/>
</dbReference>
<keyword evidence="9" id="KW-0677">Repeat</keyword>
<evidence type="ECO:0000256" key="45">
    <source>
        <dbReference type="ARBA" id="ARBA00049363"/>
    </source>
</evidence>
<evidence type="ECO:0000256" key="16">
    <source>
        <dbReference type="ARBA" id="ARBA00023152"/>
    </source>
</evidence>
<dbReference type="GO" id="GO:0006096">
    <property type="term" value="P:glycolytic process"/>
    <property type="evidence" value="ECO:0007669"/>
    <property type="project" value="UniProtKB-KW"/>
</dbReference>
<comment type="subcellular location">
    <subcellularLocation>
        <location evidence="1">Apical cell membrane</location>
        <topology evidence="1">Single-pass type I membrane protein</topology>
    </subcellularLocation>
</comment>
<organism evidence="50 51">
    <name type="scientific">Lutzomyia longipalpis</name>
    <name type="common">Sand fly</name>
    <dbReference type="NCBI Taxonomy" id="7200"/>
    <lineage>
        <taxon>Eukaryota</taxon>
        <taxon>Metazoa</taxon>
        <taxon>Ecdysozoa</taxon>
        <taxon>Arthropoda</taxon>
        <taxon>Hexapoda</taxon>
        <taxon>Insecta</taxon>
        <taxon>Pterygota</taxon>
        <taxon>Neoptera</taxon>
        <taxon>Endopterygota</taxon>
        <taxon>Diptera</taxon>
        <taxon>Nematocera</taxon>
        <taxon>Psychodoidea</taxon>
        <taxon>Psychodidae</taxon>
        <taxon>Lutzomyia</taxon>
        <taxon>Lutzomyia</taxon>
    </lineage>
</organism>
<feature type="signal peptide" evidence="48">
    <location>
        <begin position="1"/>
        <end position="19"/>
    </location>
</feature>
<evidence type="ECO:0000256" key="37">
    <source>
        <dbReference type="ARBA" id="ARBA00048386"/>
    </source>
</evidence>
<dbReference type="FunFam" id="3.40.50.1110:FF:000005">
    <property type="entry name" value="Phospholipase B1"/>
    <property type="match status" value="2"/>
</dbReference>
<evidence type="ECO:0000313" key="50">
    <source>
        <dbReference type="EnsemblMetazoa" id="LLOJ007361-PA"/>
    </source>
</evidence>
<comment type="catalytic activity">
    <reaction evidence="41">
        <text>1-hexadecanoyl-2-(9Z-octadecenoyl)-sn-glycero-3-phosphocholine + H2O = 1-hexadecanoyl-sn-glycero-3-phosphocholine + (9Z)-octadecenoate + H(+)</text>
        <dbReference type="Rhea" id="RHEA:38779"/>
        <dbReference type="ChEBI" id="CHEBI:15377"/>
        <dbReference type="ChEBI" id="CHEBI:15378"/>
        <dbReference type="ChEBI" id="CHEBI:30823"/>
        <dbReference type="ChEBI" id="CHEBI:72998"/>
        <dbReference type="ChEBI" id="CHEBI:73001"/>
    </reaction>
    <physiologicalReaction direction="left-to-right" evidence="41">
        <dbReference type="Rhea" id="RHEA:38780"/>
    </physiologicalReaction>
</comment>
<dbReference type="GO" id="GO:0004806">
    <property type="term" value="F:triacylglycerol lipase activity"/>
    <property type="evidence" value="ECO:0007669"/>
    <property type="project" value="UniProtKB-EC"/>
</dbReference>
<comment type="catalytic activity">
    <reaction evidence="30">
        <text>2,3-di-(9Z)-octadecenoyl-sn-glycerol + H2O = 3-(9Z-octadecenoyl)-sn-glycerol + (9Z)-octadecenoate + H(+)</text>
        <dbReference type="Rhea" id="RHEA:42604"/>
        <dbReference type="ChEBI" id="CHEBI:15377"/>
        <dbReference type="ChEBI" id="CHEBI:15378"/>
        <dbReference type="ChEBI" id="CHEBI:30823"/>
        <dbReference type="ChEBI" id="CHEBI:75824"/>
        <dbReference type="ChEBI" id="CHEBI:75938"/>
    </reaction>
    <physiologicalReaction direction="left-to-right" evidence="30">
        <dbReference type="Rhea" id="RHEA:42605"/>
    </physiologicalReaction>
</comment>
<dbReference type="GO" id="GO:0046872">
    <property type="term" value="F:metal ion binding"/>
    <property type="evidence" value="ECO:0007669"/>
    <property type="project" value="UniProtKB-KW"/>
</dbReference>
<dbReference type="Proteomes" id="UP000092461">
    <property type="component" value="Unassembled WGS sequence"/>
</dbReference>
<evidence type="ECO:0000256" key="11">
    <source>
        <dbReference type="ARBA" id="ARBA00022801"/>
    </source>
</evidence>
<dbReference type="InterPro" id="IPR038885">
    <property type="entry name" value="PLB1"/>
</dbReference>
<keyword evidence="8 48" id="KW-0732">Signal</keyword>
<dbReference type="SUPFAM" id="SSF53613">
    <property type="entry name" value="Ribokinase-like"/>
    <property type="match status" value="1"/>
</dbReference>
<evidence type="ECO:0000256" key="1">
    <source>
        <dbReference type="ARBA" id="ARBA00004247"/>
    </source>
</evidence>
<comment type="catalytic activity">
    <reaction evidence="37">
        <text>1,2,3-tri-(9Z-octadecenoyl)-glycerol + H2O = di-(9Z)-octadecenoylglycerol + (9Z)-octadecenoate + H(+)</text>
        <dbReference type="Rhea" id="RHEA:38575"/>
        <dbReference type="ChEBI" id="CHEBI:15377"/>
        <dbReference type="ChEBI" id="CHEBI:15378"/>
        <dbReference type="ChEBI" id="CHEBI:30823"/>
        <dbReference type="ChEBI" id="CHEBI:53753"/>
        <dbReference type="ChEBI" id="CHEBI:75945"/>
    </reaction>
    <physiologicalReaction direction="left-to-right" evidence="37">
        <dbReference type="Rhea" id="RHEA:38576"/>
    </physiologicalReaction>
</comment>
<evidence type="ECO:0000256" key="19">
    <source>
        <dbReference type="ARBA" id="ARBA00023408"/>
    </source>
</evidence>
<dbReference type="Pfam" id="PF04587">
    <property type="entry name" value="ADP_PFK_GK"/>
    <property type="match status" value="1"/>
</dbReference>
<dbReference type="GO" id="GO:0006644">
    <property type="term" value="P:phospholipid metabolic process"/>
    <property type="evidence" value="ECO:0007669"/>
    <property type="project" value="TreeGrafter"/>
</dbReference>
<comment type="catalytic activity">
    <reaction evidence="40">
        <text>1-hexadecanoyl-sn-glycero-3-phosphocholine + H2O = sn-glycerol 3-phosphocholine + hexadecanoate + H(+)</text>
        <dbReference type="Rhea" id="RHEA:40435"/>
        <dbReference type="ChEBI" id="CHEBI:7896"/>
        <dbReference type="ChEBI" id="CHEBI:15377"/>
        <dbReference type="ChEBI" id="CHEBI:15378"/>
        <dbReference type="ChEBI" id="CHEBI:16870"/>
        <dbReference type="ChEBI" id="CHEBI:72998"/>
    </reaction>
    <physiologicalReaction direction="left-to-right" evidence="40">
        <dbReference type="Rhea" id="RHEA:40436"/>
    </physiologicalReaction>
</comment>
<dbReference type="InterPro" id="IPR029056">
    <property type="entry name" value="Ribokinase-like"/>
</dbReference>
<evidence type="ECO:0000256" key="21">
    <source>
        <dbReference type="ARBA" id="ARBA00029723"/>
    </source>
</evidence>
<evidence type="ECO:0000256" key="10">
    <source>
        <dbReference type="ARBA" id="ARBA00022777"/>
    </source>
</evidence>
<evidence type="ECO:0000256" key="8">
    <source>
        <dbReference type="ARBA" id="ARBA00022729"/>
    </source>
</evidence>
<evidence type="ECO:0000256" key="28">
    <source>
        <dbReference type="ARBA" id="ARBA00047438"/>
    </source>
</evidence>
<keyword evidence="10 49" id="KW-0418">Kinase</keyword>
<comment type="catalytic activity">
    <reaction evidence="36">
        <text>1-octadecanoyl-2-(9Z,12Z)-octadecadienoyl-sn-glycerol + H2O = 1-octadecanoyl-sn-glycerol + (9Z,12Z)-octadecadienoate + H(+)</text>
        <dbReference type="Rhea" id="RHEA:40927"/>
        <dbReference type="ChEBI" id="CHEBI:15377"/>
        <dbReference type="ChEBI" id="CHEBI:15378"/>
        <dbReference type="ChEBI" id="CHEBI:30245"/>
        <dbReference type="ChEBI" id="CHEBI:75550"/>
        <dbReference type="ChEBI" id="CHEBI:77097"/>
    </reaction>
    <physiologicalReaction direction="left-to-right" evidence="36">
        <dbReference type="Rhea" id="RHEA:40928"/>
    </physiologicalReaction>
</comment>
<reference evidence="50" key="3">
    <citation type="submission" date="2020-05" db="UniProtKB">
        <authorList>
            <consortium name="EnsemblMetazoa"/>
        </authorList>
    </citation>
    <scope>IDENTIFICATION</scope>
    <source>
        <strain evidence="50">Jacobina</strain>
    </source>
</reference>
<comment type="catalytic activity">
    <reaction evidence="34">
        <text>1,2-dihexadecanoyl-sn-glycero-3-phosphocholine + H2O = 1-hexadecanoyl-sn-glycero-3-phosphocholine + hexadecanoate + H(+)</text>
        <dbReference type="Rhea" id="RHEA:41223"/>
        <dbReference type="ChEBI" id="CHEBI:7896"/>
        <dbReference type="ChEBI" id="CHEBI:15377"/>
        <dbReference type="ChEBI" id="CHEBI:15378"/>
        <dbReference type="ChEBI" id="CHEBI:72998"/>
        <dbReference type="ChEBI" id="CHEBI:72999"/>
    </reaction>
    <physiologicalReaction direction="left-to-right" evidence="34">
        <dbReference type="Rhea" id="RHEA:41224"/>
    </physiologicalReaction>
</comment>
<evidence type="ECO:0000256" key="24">
    <source>
        <dbReference type="ARBA" id="ARBA00033022"/>
    </source>
</evidence>
<evidence type="ECO:0000256" key="30">
    <source>
        <dbReference type="ARBA" id="ARBA00048011"/>
    </source>
</evidence>
<dbReference type="AlphaFoldDB" id="A0A1B0CR63"/>
<dbReference type="CDD" id="cd01824">
    <property type="entry name" value="Phospholipase_B_like"/>
    <property type="match status" value="2"/>
</dbReference>
<proteinExistence type="inferred from homology"/>
<keyword evidence="12" id="KW-0460">Magnesium</keyword>
<dbReference type="PROSITE" id="PS51255">
    <property type="entry name" value="ADPK"/>
    <property type="match status" value="1"/>
</dbReference>
<evidence type="ECO:0000256" key="27">
    <source>
        <dbReference type="ARBA" id="ARBA00047363"/>
    </source>
</evidence>
<evidence type="ECO:0000256" key="38">
    <source>
        <dbReference type="ARBA" id="ARBA00048454"/>
    </source>
</evidence>
<keyword evidence="11" id="KW-0378">Hydrolase</keyword>
<dbReference type="VEuPathDB" id="VectorBase:LLONM1_006290"/>
<keyword evidence="6" id="KW-0812">Transmembrane</keyword>
<comment type="function">
    <text evidence="25">Calcium-independent membrane-associated phospholipase that catalyzes complete diacylation of phospholipids by hydrolyzing both sn-1 and sn-2 fatty acyl chains attached to the glycerol backbone (phospholipase B activity). Has dual phospholipase and lysophospholipase activities toward diacylphospholipids. Preferentially cleaves sn-2 ester bonds over sn-1 bonds. Acts as a lipase toward glycerolipid substrates. Hydrolyzes fatty acyl chains of diacylglycerols with preference for the sn-2 position and of triacylglycerols with not positional selectivity. May also hydrolyze long chain retinyl esters such as retinyl palmitate. May contribute to digestion of dietary phospholipids, glycerolipids and retinoids, facilitating lipid absorption at the brush border.</text>
</comment>
<sequence>MFLKSLVIILLLQFVSVEGQTSFLDYGNFLQMFRMTKNMVFNTFGRTGVEEVYLKRNLKRNRRQQQFAENEDFFCDLNGPGKRSETIPESIHQLRPGDIDIIGAMGDSLTAGNGGMATNILHIAIENRGITSPIGGQGTWQQFLTIPNILKLYNPKLYGYSLTDSHSIQNESRFNVAEMGAMSRDTPYQAHKLIQRMESNPNVDMKKHWKMVFYLFGANDFCMDMCYVEDPTKIVEKHEKELIETLRILRDNLPRTMVNVIASPSRQFLFDFLENSTDEQQHIQKNIQEQTIQHQVSKREKFICDIDGPGRRSSQVPESVHRLRPGDIDIIGAIGDSLTAGLGLLATNILEVFAENRGAQMTIGGQGTWRQFLTLPNILKEFNPNLYGYTKKNSLSTHRASKFNVAEGGAMSRDTPHQARNLVLRMKNDPKVDIENHWKFITYFIGGNDFCLDMCYDPPEKTVENHERELTDVLRTLRDNLPRTMVSIILAPSIKVLMDTYGEPPECIATHYLECPCFYSLHNLPLRKKFLSVIEDFKRKQWEIAEREEFHNKTDFTVIVQPFTDKMSIPRKKNGLTDFSYMSRDCFHLSQKAQARAANAYWNNIMEPYGQKTHTMPSFPYFSVLTTFGVFCALFAIILQGFFASQDLKRITEILSNLLLLENLDVVSQRVAVGYGSCKDIYVPATQFLNYTLTQCREECVGGEISNRHDLFENFGYFFQRGAAAERYTSNKSLFDELVEEAKERTLDTSWSMGGNAPMMARRFHLEGANVLLGAQMTKELRKAIPEDIIVSYPSSIDQDDVHLIMEYRSGEKWGPFRAPRANRFILHNDQNNPTLSVLESLDAYLKDFNPRLFVVSGLQMMDNFPFPDGIRATRLSKVRKQITSLPSSALVHFEMASYVEIDLIDQLLEYVIPYSDSVGMNEQELENLQRFLSTGTITLAADSNPRVAKTLRQMREIFTAIRTLPVNNPQRRSLTRIHVHTLAYQAILIANESEWKNVVNAAAKAALTAHRHVCGTDHINPDMASLILDDSFATTMNPDDPGSQRIKINSRDPVSCWQESISETEVTICVAPVLVCKSARQTAGAGDNISAAGLILQI</sequence>
<evidence type="ECO:0000256" key="32">
    <source>
        <dbReference type="ARBA" id="ARBA00048049"/>
    </source>
</evidence>
<feature type="chain" id="PRO_5044555461" description="Phospholipase B1, membrane-associated" evidence="48">
    <location>
        <begin position="20"/>
        <end position="1099"/>
    </location>
</feature>
<dbReference type="EMBL" id="GITU01000510">
    <property type="protein sequence ID" value="MBC1169213.1"/>
    <property type="molecule type" value="Transcribed_RNA"/>
</dbReference>
<comment type="catalytic activity">
    <reaction evidence="29">
        <text>1-hexadecanoyl-2-(9Z)-octadecenoyl-3-octadecanoyl-sn-glycerol + H2O = 1-hexadecanoyl-2-(9Z-octadecenoyl)-sn-glycerol + octadecanoate + H(+)</text>
        <dbReference type="Rhea" id="RHEA:41111"/>
        <dbReference type="ChEBI" id="CHEBI:15377"/>
        <dbReference type="ChEBI" id="CHEBI:15378"/>
        <dbReference type="ChEBI" id="CHEBI:25629"/>
        <dbReference type="ChEBI" id="CHEBI:75466"/>
        <dbReference type="ChEBI" id="CHEBI:77623"/>
    </reaction>
    <physiologicalReaction direction="left-to-right" evidence="29">
        <dbReference type="Rhea" id="RHEA:41112"/>
    </physiologicalReaction>
</comment>
<keyword evidence="16" id="KW-0324">Glycolysis</keyword>
<keyword evidence="17" id="KW-0325">Glycoprotein</keyword>
<comment type="catalytic activity">
    <reaction evidence="33">
        <text>1,2-di-(9Z-octadecenoyl)-sn-glycero-3-phosphocholine + H2O = 1-(9Z-octadecenoyl)-sn-glycero-3-phosphocholine + (9Z)-octadecenoate + H(+)</text>
        <dbReference type="Rhea" id="RHEA:40923"/>
        <dbReference type="ChEBI" id="CHEBI:15377"/>
        <dbReference type="ChEBI" id="CHEBI:15378"/>
        <dbReference type="ChEBI" id="CHEBI:28610"/>
        <dbReference type="ChEBI" id="CHEBI:30823"/>
        <dbReference type="ChEBI" id="CHEBI:74669"/>
    </reaction>
    <physiologicalReaction direction="left-to-right" evidence="33">
        <dbReference type="Rhea" id="RHEA:40924"/>
    </physiologicalReaction>
</comment>
<accession>A0A1B0CR63</accession>
<comment type="catalytic activity">
    <reaction evidence="46">
        <text>1,3-di-(9Z-octadecenoyl)-glycerol + H2O = 1-(9Z-octadecenoyl)-glycerol + (9Z)-octadecenoate + H(+)</text>
        <dbReference type="Rhea" id="RHEA:39939"/>
        <dbReference type="ChEBI" id="CHEBI:15377"/>
        <dbReference type="ChEBI" id="CHEBI:15378"/>
        <dbReference type="ChEBI" id="CHEBI:30823"/>
        <dbReference type="ChEBI" id="CHEBI:75342"/>
        <dbReference type="ChEBI" id="CHEBI:75735"/>
    </reaction>
    <physiologicalReaction direction="left-to-right" evidence="46">
        <dbReference type="Rhea" id="RHEA:39940"/>
    </physiologicalReaction>
</comment>
<dbReference type="GO" id="GO:0016324">
    <property type="term" value="C:apical plasma membrane"/>
    <property type="evidence" value="ECO:0007669"/>
    <property type="project" value="UniProtKB-SubCell"/>
</dbReference>
<keyword evidence="4" id="KW-1003">Cell membrane</keyword>
<comment type="catalytic activity">
    <reaction evidence="39">
        <text>1-hexadecanoyl-2-(9Z-octadecenoyl)-sn-glycero-3-phosphoethanolamine + H2O = 1-hexadecanoyl-sn-glycero-3-phosphoethanolamine + (9Z)-octadecenoate + H(+)</text>
        <dbReference type="Rhea" id="RHEA:40911"/>
        <dbReference type="ChEBI" id="CHEBI:15377"/>
        <dbReference type="ChEBI" id="CHEBI:15378"/>
        <dbReference type="ChEBI" id="CHEBI:30823"/>
        <dbReference type="ChEBI" id="CHEBI:73004"/>
        <dbReference type="ChEBI" id="CHEBI:73007"/>
    </reaction>
    <physiologicalReaction direction="left-to-right" evidence="39">
        <dbReference type="Rhea" id="RHEA:40912"/>
    </physiologicalReaction>
</comment>
<comment type="catalytic activity">
    <reaction evidence="35">
        <text>1-hexadecanoyl-2-(9Z,12Z-octadecadienoyl)-sn-glycero-3-phosphocholine + H2O = 2-(9Z,12Z-octadecadienoyl)-sn-glycero-3-phosphocholine + hexadecanoate + H(+)</text>
        <dbReference type="Rhea" id="RHEA:40971"/>
        <dbReference type="ChEBI" id="CHEBI:7896"/>
        <dbReference type="ChEBI" id="CHEBI:15377"/>
        <dbReference type="ChEBI" id="CHEBI:15378"/>
        <dbReference type="ChEBI" id="CHEBI:73002"/>
        <dbReference type="ChEBI" id="CHEBI:76084"/>
    </reaction>
    <physiologicalReaction direction="left-to-right" evidence="35">
        <dbReference type="Rhea" id="RHEA:40972"/>
    </physiologicalReaction>
</comment>
<evidence type="ECO:0000256" key="14">
    <source>
        <dbReference type="ARBA" id="ARBA00023098"/>
    </source>
</evidence>
<evidence type="ECO:0000313" key="51">
    <source>
        <dbReference type="Proteomes" id="UP000092461"/>
    </source>
</evidence>
<keyword evidence="7" id="KW-0479">Metal-binding</keyword>
<evidence type="ECO:0000256" key="17">
    <source>
        <dbReference type="ARBA" id="ARBA00023180"/>
    </source>
</evidence>
<evidence type="ECO:0000256" key="43">
    <source>
        <dbReference type="ARBA" id="ARBA00048872"/>
    </source>
</evidence>
<dbReference type="VEuPathDB" id="VectorBase:LLOJ007361"/>
<dbReference type="GO" id="GO:0016301">
    <property type="term" value="F:kinase activity"/>
    <property type="evidence" value="ECO:0007669"/>
    <property type="project" value="UniProtKB-KW"/>
</dbReference>
<dbReference type="GO" id="GO:0004623">
    <property type="term" value="F:phospholipase A2 activity"/>
    <property type="evidence" value="ECO:0007669"/>
    <property type="project" value="UniProtKB-EC"/>
</dbReference>
<dbReference type="PANTHER" id="PTHR21325:SF31">
    <property type="entry name" value="GH22081P-RELATED"/>
    <property type="match status" value="1"/>
</dbReference>
<comment type="similarity">
    <text evidence="2">Belongs to the 'GDSL' lipolytic enzyme family. Phospholipase B1 subfamily.</text>
</comment>
<evidence type="ECO:0000256" key="26">
    <source>
        <dbReference type="ARBA" id="ARBA00047324"/>
    </source>
</evidence>
<comment type="catalytic activity">
    <reaction evidence="26">
        <text>1-hexadecanoyl-2-(9Z)-octadecenoyl-3-octadecanoyl-sn-glycerol + H2O = 2-(9Z-octadecenoyl)-3-octadecanoyl-sn-glycerol + hexadecanoate + H(+)</text>
        <dbReference type="Rhea" id="RHEA:41107"/>
        <dbReference type="ChEBI" id="CHEBI:7896"/>
        <dbReference type="ChEBI" id="CHEBI:15377"/>
        <dbReference type="ChEBI" id="CHEBI:15378"/>
        <dbReference type="ChEBI" id="CHEBI:75558"/>
        <dbReference type="ChEBI" id="CHEBI:77623"/>
    </reaction>
    <physiologicalReaction direction="left-to-right" evidence="26">
        <dbReference type="Rhea" id="RHEA:41108"/>
    </physiologicalReaction>
</comment>
<keyword evidence="13" id="KW-1133">Transmembrane helix</keyword>
<dbReference type="InterPro" id="IPR036514">
    <property type="entry name" value="SGNH_hydro_sf"/>
</dbReference>
<dbReference type="EnsemblMetazoa" id="LLOJ007361-RA">
    <property type="protein sequence ID" value="LLOJ007361-PA"/>
    <property type="gene ID" value="LLOJ007361"/>
</dbReference>
<evidence type="ECO:0000256" key="44">
    <source>
        <dbReference type="ARBA" id="ARBA00048939"/>
    </source>
</evidence>
<comment type="catalytic activity">
    <reaction evidence="45">
        <text>1,2-dihexadecanoyl-sn-glycero-3-phosphocholine + 2 H2O = sn-glycerol 3-phosphocholine + 2 hexadecanoate + 2 H(+)</text>
        <dbReference type="Rhea" id="RHEA:40975"/>
        <dbReference type="ChEBI" id="CHEBI:7896"/>
        <dbReference type="ChEBI" id="CHEBI:15377"/>
        <dbReference type="ChEBI" id="CHEBI:15378"/>
        <dbReference type="ChEBI" id="CHEBI:16870"/>
        <dbReference type="ChEBI" id="CHEBI:72999"/>
    </reaction>
    <physiologicalReaction direction="left-to-right" evidence="45">
        <dbReference type="Rhea" id="RHEA:40976"/>
    </physiologicalReaction>
</comment>
<dbReference type="Pfam" id="PF00657">
    <property type="entry name" value="Lipase_GDSL"/>
    <property type="match status" value="2"/>
</dbReference>
<evidence type="ECO:0000256" key="4">
    <source>
        <dbReference type="ARBA" id="ARBA00022475"/>
    </source>
</evidence>
<dbReference type="InterPro" id="IPR035547">
    <property type="entry name" value="Phospholipase_B"/>
</dbReference>
<dbReference type="Gene3D" id="3.40.1190.20">
    <property type="match status" value="1"/>
</dbReference>
<evidence type="ECO:0000256" key="3">
    <source>
        <dbReference type="ARBA" id="ARBA00015133"/>
    </source>
</evidence>
<dbReference type="SUPFAM" id="SSF52266">
    <property type="entry name" value="SGNH hydrolase"/>
    <property type="match status" value="2"/>
</dbReference>
<evidence type="ECO:0000256" key="2">
    <source>
        <dbReference type="ARBA" id="ARBA00009979"/>
    </source>
</evidence>
<dbReference type="VEuPathDB" id="VectorBase:LLONM1_002224"/>
<dbReference type="Gene3D" id="3.40.50.1110">
    <property type="entry name" value="SGNH hydrolase"/>
    <property type="match status" value="1"/>
</dbReference>
<evidence type="ECO:0000256" key="48">
    <source>
        <dbReference type="SAM" id="SignalP"/>
    </source>
</evidence>
<comment type="catalytic activity">
    <reaction evidence="42">
        <text>1,3-dihexadecanoyl-2-(9Z-octadecenoyl)glycerol + H2O = 1,3-dihexadecanoylglycerol + (9Z)-octadecenoate + H(+)</text>
        <dbReference type="Rhea" id="RHEA:40983"/>
        <dbReference type="ChEBI" id="CHEBI:15377"/>
        <dbReference type="ChEBI" id="CHEBI:15378"/>
        <dbReference type="ChEBI" id="CHEBI:30823"/>
        <dbReference type="ChEBI" id="CHEBI:75688"/>
        <dbReference type="ChEBI" id="CHEBI:77619"/>
    </reaction>
    <physiologicalReaction direction="left-to-right" evidence="42">
        <dbReference type="Rhea" id="RHEA:40984"/>
    </physiologicalReaction>
</comment>